<accession>A0A7W9DJH3</accession>
<organism evidence="1 2">
    <name type="scientific">Pedobacter cryoconitis</name>
    <dbReference type="NCBI Taxonomy" id="188932"/>
    <lineage>
        <taxon>Bacteria</taxon>
        <taxon>Pseudomonadati</taxon>
        <taxon>Bacteroidota</taxon>
        <taxon>Sphingobacteriia</taxon>
        <taxon>Sphingobacteriales</taxon>
        <taxon>Sphingobacteriaceae</taxon>
        <taxon>Pedobacter</taxon>
    </lineage>
</organism>
<evidence type="ECO:0000313" key="2">
    <source>
        <dbReference type="Proteomes" id="UP000537718"/>
    </source>
</evidence>
<dbReference type="AlphaFoldDB" id="A0A7W9DJH3"/>
<dbReference type="Proteomes" id="UP000537718">
    <property type="component" value="Unassembled WGS sequence"/>
</dbReference>
<gene>
    <name evidence="1" type="ORF">HDE69_001178</name>
</gene>
<dbReference type="EMBL" id="JACHCF010000002">
    <property type="protein sequence ID" value="MBB5620140.1"/>
    <property type="molecule type" value="Genomic_DNA"/>
</dbReference>
<dbReference type="RefSeq" id="WP_183866173.1">
    <property type="nucleotide sequence ID" value="NZ_JACHCF010000002.1"/>
</dbReference>
<reference evidence="1 2" key="1">
    <citation type="submission" date="2020-08" db="EMBL/GenBank/DDBJ databases">
        <title>Genomic Encyclopedia of Type Strains, Phase IV (KMG-V): Genome sequencing to study the core and pangenomes of soil and plant-associated prokaryotes.</title>
        <authorList>
            <person name="Whitman W."/>
        </authorList>
    </citation>
    <scope>NUCLEOTIDE SEQUENCE [LARGE SCALE GENOMIC DNA]</scope>
    <source>
        <strain evidence="1 2">MP7CTX6</strain>
    </source>
</reference>
<comment type="caution">
    <text evidence="1">The sequence shown here is derived from an EMBL/GenBank/DDBJ whole genome shotgun (WGS) entry which is preliminary data.</text>
</comment>
<proteinExistence type="predicted"/>
<evidence type="ECO:0000313" key="1">
    <source>
        <dbReference type="EMBL" id="MBB5620140.1"/>
    </source>
</evidence>
<protein>
    <submittedName>
        <fullName evidence="1">Uncharacterized protein</fullName>
    </submittedName>
</protein>
<sequence>MKNILLVLLLIFLTTCSYGQSKSDFDFIIVIDEAIVTSLSNPKLLIRKENELLSGINISFKPGNLSLNTADYKIIANSNDDLYLKFDYYDYSRGKQEVYNYDIKIGKNWFEKSYLILRIYNTSKKKYKKKIIPIKGTNYAYEIDYGGGAAIQIRKP</sequence>
<name>A0A7W9DJH3_9SPHI</name>